<accession>A0AAV6UQW1</accession>
<keyword evidence="2" id="KW-1185">Reference proteome</keyword>
<dbReference type="AlphaFoldDB" id="A0AAV6UQW1"/>
<gene>
    <name evidence="1" type="ORF">JTE90_003522</name>
</gene>
<name>A0AAV6UQW1_9ARAC</name>
<evidence type="ECO:0000313" key="2">
    <source>
        <dbReference type="Proteomes" id="UP000827092"/>
    </source>
</evidence>
<reference evidence="1 2" key="1">
    <citation type="journal article" date="2022" name="Nat. Ecol. Evol.">
        <title>A masculinizing supergene underlies an exaggerated male reproductive morph in a spider.</title>
        <authorList>
            <person name="Hendrickx F."/>
            <person name="De Corte Z."/>
            <person name="Sonet G."/>
            <person name="Van Belleghem S.M."/>
            <person name="Kostlbacher S."/>
            <person name="Vangestel C."/>
        </authorList>
    </citation>
    <scope>NUCLEOTIDE SEQUENCE [LARGE SCALE GENOMIC DNA]</scope>
    <source>
        <strain evidence="1">W744_W776</strain>
    </source>
</reference>
<proteinExistence type="predicted"/>
<comment type="caution">
    <text evidence="1">The sequence shown here is derived from an EMBL/GenBank/DDBJ whole genome shotgun (WGS) entry which is preliminary data.</text>
</comment>
<sequence>MLPTLHLKRSVSPAHRVLHQMFLNVKKRVQKAKLRLIKSLHQGLYSKELLKYAPVKLLRKEILDFKGFPFKKASAEFRKHNNLFQKTESTISQISSILDIKDKNISKIMDFLLQPSKMIYCEVDLLHPSMQPNLKLQIVIR</sequence>
<protein>
    <submittedName>
        <fullName evidence="1">Uncharacterized protein</fullName>
    </submittedName>
</protein>
<organism evidence="1 2">
    <name type="scientific">Oedothorax gibbosus</name>
    <dbReference type="NCBI Taxonomy" id="931172"/>
    <lineage>
        <taxon>Eukaryota</taxon>
        <taxon>Metazoa</taxon>
        <taxon>Ecdysozoa</taxon>
        <taxon>Arthropoda</taxon>
        <taxon>Chelicerata</taxon>
        <taxon>Arachnida</taxon>
        <taxon>Araneae</taxon>
        <taxon>Araneomorphae</taxon>
        <taxon>Entelegynae</taxon>
        <taxon>Araneoidea</taxon>
        <taxon>Linyphiidae</taxon>
        <taxon>Erigoninae</taxon>
        <taxon>Oedothorax</taxon>
    </lineage>
</organism>
<dbReference type="EMBL" id="JAFNEN010000318">
    <property type="protein sequence ID" value="KAG8185960.1"/>
    <property type="molecule type" value="Genomic_DNA"/>
</dbReference>
<evidence type="ECO:0000313" key="1">
    <source>
        <dbReference type="EMBL" id="KAG8185960.1"/>
    </source>
</evidence>
<dbReference type="Proteomes" id="UP000827092">
    <property type="component" value="Unassembled WGS sequence"/>
</dbReference>